<dbReference type="AlphaFoldDB" id="F7ZZ16"/>
<accession>F7ZZ16</accession>
<dbReference type="PROSITE" id="PS51746">
    <property type="entry name" value="PPM_2"/>
    <property type="match status" value="1"/>
</dbReference>
<dbReference type="PANTHER" id="PTHR47992">
    <property type="entry name" value="PROTEIN PHOSPHATASE"/>
    <property type="match status" value="1"/>
</dbReference>
<evidence type="ECO:0000313" key="4">
    <source>
        <dbReference type="Proteomes" id="UP000000485"/>
    </source>
</evidence>
<dbReference type="OrthoDB" id="9801841at2"/>
<protein>
    <submittedName>
        <fullName evidence="3">Protein serine/threonine phosphatase</fullName>
    </submittedName>
</protein>
<dbReference type="Pfam" id="PF13672">
    <property type="entry name" value="PP2C_2"/>
    <property type="match status" value="1"/>
</dbReference>
<dbReference type="RefSeq" id="WP_013882806.1">
    <property type="nucleotide sequence ID" value="NC_015671.1"/>
</dbReference>
<dbReference type="SUPFAM" id="SSF81606">
    <property type="entry name" value="PP2C-like"/>
    <property type="match status" value="1"/>
</dbReference>
<dbReference type="HOGENOM" id="CLU_034545_0_0_11"/>
<evidence type="ECO:0000256" key="1">
    <source>
        <dbReference type="SAM" id="MobiDB-lite"/>
    </source>
</evidence>
<reference evidence="4" key="1">
    <citation type="submission" date="2011-04" db="EMBL/GenBank/DDBJ databases">
        <title>Complete sequence of Cellvibrio gilvus ATCC 13127.</title>
        <authorList>
            <person name="Lucas S."/>
            <person name="Han J."/>
            <person name="Lapidus A."/>
            <person name="Cheng J.-F."/>
            <person name="Goodwin L."/>
            <person name="Pitluck S."/>
            <person name="Peters L."/>
            <person name="Munk A."/>
            <person name="Detter J.C."/>
            <person name="Han C."/>
            <person name="Tapia R."/>
            <person name="Land M."/>
            <person name="Hauser L."/>
            <person name="Kyrpides N."/>
            <person name="Ivanova N."/>
            <person name="Ovchinnikova G."/>
            <person name="Pagani I."/>
            <person name="Mead D."/>
            <person name="Brumm P."/>
            <person name="Woyke T."/>
        </authorList>
    </citation>
    <scope>NUCLEOTIDE SEQUENCE [LARGE SCALE GENOMIC DNA]</scope>
    <source>
        <strain evidence="4">ATCC 13127 / NRRL B-14078</strain>
    </source>
</reference>
<dbReference type="STRING" id="593907.Celgi_0765"/>
<dbReference type="EMBL" id="CP002665">
    <property type="protein sequence ID" value="AEI11284.1"/>
    <property type="molecule type" value="Genomic_DNA"/>
</dbReference>
<gene>
    <name evidence="3" type="ordered locus">Celgi_0765</name>
</gene>
<dbReference type="Proteomes" id="UP000000485">
    <property type="component" value="Chromosome"/>
</dbReference>
<sequence>MSARVPRLRWGAATSPGGRAENEDALLADRDVFVVADGMGGHDAGEVASAAAVATLRPLAGTAPGPDRVRAAVVAAHEAVRAVPSESSRRPGTTLTGVVACVHEGVPCWVVLNVGDSRTYRMAGAVLEQVTVDHSEVAELVAGGLLPPDDAAHHPWRHVVTRALGGGATTVEPDLFVMAISPGDRMLACTDGLTDTLPDARIEAELKAAHDPQAAADRLVAAAVAAGAGDNVTAVVVDALPRARVR</sequence>
<name>F7ZZ16_CELGA</name>
<feature type="region of interest" description="Disordered" evidence="1">
    <location>
        <begin position="1"/>
        <end position="21"/>
    </location>
</feature>
<dbReference type="InterPro" id="IPR036457">
    <property type="entry name" value="PPM-type-like_dom_sf"/>
</dbReference>
<dbReference type="SMART" id="SM00331">
    <property type="entry name" value="PP2C_SIG"/>
    <property type="match status" value="1"/>
</dbReference>
<evidence type="ECO:0000313" key="3">
    <source>
        <dbReference type="EMBL" id="AEI11284.1"/>
    </source>
</evidence>
<dbReference type="InterPro" id="IPR015655">
    <property type="entry name" value="PP2C"/>
</dbReference>
<keyword evidence="4" id="KW-1185">Reference proteome</keyword>
<dbReference type="InterPro" id="IPR001932">
    <property type="entry name" value="PPM-type_phosphatase-like_dom"/>
</dbReference>
<organism evidence="3 4">
    <name type="scientific">Cellulomonas gilvus (strain ATCC 13127 / NRRL B-14078)</name>
    <name type="common">Cellvibrio gilvus</name>
    <dbReference type="NCBI Taxonomy" id="593907"/>
    <lineage>
        <taxon>Bacteria</taxon>
        <taxon>Bacillati</taxon>
        <taxon>Actinomycetota</taxon>
        <taxon>Actinomycetes</taxon>
        <taxon>Micrococcales</taxon>
        <taxon>Cellulomonadaceae</taxon>
        <taxon>Cellulomonas</taxon>
    </lineage>
</organism>
<feature type="domain" description="PPM-type phosphatase" evidence="2">
    <location>
        <begin position="9"/>
        <end position="239"/>
    </location>
</feature>
<dbReference type="KEGG" id="cga:Celgi_0765"/>
<dbReference type="Gene3D" id="3.60.40.10">
    <property type="entry name" value="PPM-type phosphatase domain"/>
    <property type="match status" value="1"/>
</dbReference>
<evidence type="ECO:0000259" key="2">
    <source>
        <dbReference type="PROSITE" id="PS51746"/>
    </source>
</evidence>
<dbReference type="SMART" id="SM00332">
    <property type="entry name" value="PP2Cc"/>
    <property type="match status" value="1"/>
</dbReference>
<proteinExistence type="predicted"/>
<dbReference type="CDD" id="cd00143">
    <property type="entry name" value="PP2Cc"/>
    <property type="match status" value="1"/>
</dbReference>
<dbReference type="GO" id="GO:0004722">
    <property type="term" value="F:protein serine/threonine phosphatase activity"/>
    <property type="evidence" value="ECO:0007669"/>
    <property type="project" value="InterPro"/>
</dbReference>
<dbReference type="eggNOG" id="COG0631">
    <property type="taxonomic scope" value="Bacteria"/>
</dbReference>